<dbReference type="KEGG" id="lbc:LACBIDRAFT_295945"/>
<reference evidence="3 4" key="1">
    <citation type="journal article" date="2008" name="Nature">
        <title>The genome of Laccaria bicolor provides insights into mycorrhizal symbiosis.</title>
        <authorList>
            <person name="Martin F."/>
            <person name="Aerts A."/>
            <person name="Ahren D."/>
            <person name="Brun A."/>
            <person name="Danchin E.G.J."/>
            <person name="Duchaussoy F."/>
            <person name="Gibon J."/>
            <person name="Kohler A."/>
            <person name="Lindquist E."/>
            <person name="Pereda V."/>
            <person name="Salamov A."/>
            <person name="Shapiro H.J."/>
            <person name="Wuyts J."/>
            <person name="Blaudez D."/>
            <person name="Buee M."/>
            <person name="Brokstein P."/>
            <person name="Canbaeck B."/>
            <person name="Cohen D."/>
            <person name="Courty P.E."/>
            <person name="Coutinho P.M."/>
            <person name="Delaruelle C."/>
            <person name="Detter J.C."/>
            <person name="Deveau A."/>
            <person name="DiFazio S."/>
            <person name="Duplessis S."/>
            <person name="Fraissinet-Tachet L."/>
            <person name="Lucic E."/>
            <person name="Frey-Klett P."/>
            <person name="Fourrey C."/>
            <person name="Feussner I."/>
            <person name="Gay G."/>
            <person name="Grimwood J."/>
            <person name="Hoegger P.J."/>
            <person name="Jain P."/>
            <person name="Kilaru S."/>
            <person name="Labbe J."/>
            <person name="Lin Y.C."/>
            <person name="Legue V."/>
            <person name="Le Tacon F."/>
            <person name="Marmeisse R."/>
            <person name="Melayah D."/>
            <person name="Montanini B."/>
            <person name="Muratet M."/>
            <person name="Nehls U."/>
            <person name="Niculita-Hirzel H."/>
            <person name="Oudot-Le Secq M.P."/>
            <person name="Peter M."/>
            <person name="Quesneville H."/>
            <person name="Rajashekar B."/>
            <person name="Reich M."/>
            <person name="Rouhier N."/>
            <person name="Schmutz J."/>
            <person name="Yin T."/>
            <person name="Chalot M."/>
            <person name="Henrissat B."/>
            <person name="Kuees U."/>
            <person name="Lucas S."/>
            <person name="Van de Peer Y."/>
            <person name="Podila G.K."/>
            <person name="Polle A."/>
            <person name="Pukkila P.J."/>
            <person name="Richardson P.M."/>
            <person name="Rouze P."/>
            <person name="Sanders I.R."/>
            <person name="Stajich J.E."/>
            <person name="Tunlid A."/>
            <person name="Tuskan G."/>
            <person name="Grigoriev I.V."/>
        </authorList>
    </citation>
    <scope>NUCLEOTIDE SEQUENCE [LARGE SCALE GENOMIC DNA]</scope>
    <source>
        <strain evidence="4">S238N-H82 / ATCC MYA-4686</strain>
    </source>
</reference>
<dbReference type="RefSeq" id="XP_001889751.1">
    <property type="nucleotide sequence ID" value="XM_001889716.1"/>
</dbReference>
<feature type="compositionally biased region" description="Basic and acidic residues" evidence="1">
    <location>
        <begin position="568"/>
        <end position="577"/>
    </location>
</feature>
<accession>B0E0M1</accession>
<evidence type="ECO:0000259" key="2">
    <source>
        <dbReference type="Pfam" id="PF03235"/>
    </source>
</evidence>
<dbReference type="STRING" id="486041.B0E0M1"/>
<organism evidence="4">
    <name type="scientific">Laccaria bicolor (strain S238N-H82 / ATCC MYA-4686)</name>
    <name type="common">Bicoloured deceiver</name>
    <name type="synonym">Laccaria laccata var. bicolor</name>
    <dbReference type="NCBI Taxonomy" id="486041"/>
    <lineage>
        <taxon>Eukaryota</taxon>
        <taxon>Fungi</taxon>
        <taxon>Dikarya</taxon>
        <taxon>Basidiomycota</taxon>
        <taxon>Agaricomycotina</taxon>
        <taxon>Agaricomycetes</taxon>
        <taxon>Agaricomycetidae</taxon>
        <taxon>Agaricales</taxon>
        <taxon>Agaricineae</taxon>
        <taxon>Hydnangiaceae</taxon>
        <taxon>Laccaria</taxon>
    </lineage>
</organism>
<evidence type="ECO:0000256" key="1">
    <source>
        <dbReference type="SAM" id="MobiDB-lite"/>
    </source>
</evidence>
<feature type="region of interest" description="Disordered" evidence="1">
    <location>
        <begin position="1"/>
        <end position="33"/>
    </location>
</feature>
<sequence length="638" mass="70557">MDDEDYSDLTDIESDDDQFKKKSKNSGPKERGGYRIKKALKVPRATTYTAQALYGTIHNCDINLEPEYQRDVVWPESKQIGIIDSIFRNFYIPPVIFAANSFEDGSETKTCIDGKQRLTSIHRFMDGLIPPCNRQGPASSISGEKWWFKDVPGLKTTTKTRRILPEKLRKLFVNKQIVCVEYQDITDADEREIFQRVQLGMALTPAEKLQVINTPRAAFIRELQTLHLKEEGGLSGEGLEWDRSRGSDFRGIAQAVWCMDKLPSLKSVGSHSQLEKWLSASDAMNPTFRTKVQDTFRIFSDLVQDPKLNKVFKKPAKVSPVEFVFISTLICAHKDKFSMPQLSAAIGQMRDDVRQKHVDIRMNTRVSRCLMDFIGDLAPAKVAGDLGIPAGFQAGGEKRKRKAVDDREEELEDGEDDEEYQPKTKKKAGASSSKPDAPKSTPRTASKPSSAPAPSPSNAPTSRLAVLRATKESLAMSRAAPSPSKPPTIPQKSSTLPAPPSSMGTEQPVPPMLPSPGHQFTFPSSSFSHQQQQQHSIQQAALQQPSLPSPTIAGPSLEASLMAAMRQPEARRQDHAPPPRSASASGYGDRAGRPYDDRPGSGSGRYDGRYENDRGPGWTGGGEYSSKRATDNGWPARR</sequence>
<dbReference type="EMBL" id="DS547161">
    <property type="protein sequence ID" value="EDQ99640.1"/>
    <property type="molecule type" value="Genomic_DNA"/>
</dbReference>
<feature type="compositionally biased region" description="Acidic residues" evidence="1">
    <location>
        <begin position="1"/>
        <end position="16"/>
    </location>
</feature>
<name>B0E0M1_LACBS</name>
<dbReference type="PANTHER" id="PTHR39639:SF1">
    <property type="entry name" value="DUF262 DOMAIN-CONTAINING PROTEIN"/>
    <property type="match status" value="1"/>
</dbReference>
<keyword evidence="4" id="KW-1185">Reference proteome</keyword>
<feature type="domain" description="GmrSD restriction endonucleases N-terminal" evidence="2">
    <location>
        <begin position="64"/>
        <end position="197"/>
    </location>
</feature>
<feature type="compositionally biased region" description="Low complexity" evidence="1">
    <location>
        <begin position="518"/>
        <end position="544"/>
    </location>
</feature>
<dbReference type="HOGENOM" id="CLU_013023_2_2_1"/>
<feature type="compositionally biased region" description="Basic and acidic residues" evidence="1">
    <location>
        <begin position="590"/>
        <end position="599"/>
    </location>
</feature>
<dbReference type="AlphaFoldDB" id="B0E0M1"/>
<dbReference type="Pfam" id="PF03235">
    <property type="entry name" value="GmrSD_N"/>
    <property type="match status" value="1"/>
</dbReference>
<gene>
    <name evidence="3" type="ORF">LACBIDRAFT_295945</name>
</gene>
<dbReference type="PANTHER" id="PTHR39639">
    <property type="entry name" value="CHROMOSOME 16, WHOLE GENOME SHOTGUN SEQUENCE"/>
    <property type="match status" value="1"/>
</dbReference>
<dbReference type="Proteomes" id="UP000001194">
    <property type="component" value="Unassembled WGS sequence"/>
</dbReference>
<protein>
    <submittedName>
        <fullName evidence="3">Predicted protein</fullName>
    </submittedName>
</protein>
<proteinExistence type="predicted"/>
<dbReference type="OrthoDB" id="5419821at2759"/>
<dbReference type="InParanoid" id="B0E0M1"/>
<evidence type="ECO:0000313" key="3">
    <source>
        <dbReference type="EMBL" id="EDQ99640.1"/>
    </source>
</evidence>
<feature type="compositionally biased region" description="Low complexity" evidence="1">
    <location>
        <begin position="429"/>
        <end position="450"/>
    </location>
</feature>
<dbReference type="InterPro" id="IPR004919">
    <property type="entry name" value="GmrSD_N"/>
</dbReference>
<feature type="region of interest" description="Disordered" evidence="1">
    <location>
        <begin position="387"/>
        <end position="638"/>
    </location>
</feature>
<evidence type="ECO:0000313" key="4">
    <source>
        <dbReference type="Proteomes" id="UP000001194"/>
    </source>
</evidence>
<dbReference type="GeneID" id="6085375"/>
<feature type="compositionally biased region" description="Acidic residues" evidence="1">
    <location>
        <begin position="406"/>
        <end position="419"/>
    </location>
</feature>